<dbReference type="Pfam" id="PF13692">
    <property type="entry name" value="Glyco_trans_1_4"/>
    <property type="match status" value="1"/>
</dbReference>
<dbReference type="InterPro" id="IPR028098">
    <property type="entry name" value="Glyco_trans_4-like_N"/>
</dbReference>
<dbReference type="AlphaFoldDB" id="A0A9X0XDF9"/>
<proteinExistence type="predicted"/>
<keyword evidence="3" id="KW-1185">Reference proteome</keyword>
<protein>
    <submittedName>
        <fullName evidence="2">Glycosyltransferase family 1 protein</fullName>
    </submittedName>
</protein>
<dbReference type="PANTHER" id="PTHR45947">
    <property type="entry name" value="SULFOQUINOVOSYL TRANSFERASE SQD2"/>
    <property type="match status" value="1"/>
</dbReference>
<comment type="caution">
    <text evidence="2">The sequence shown here is derived from an EMBL/GenBank/DDBJ whole genome shotgun (WGS) entry which is preliminary data.</text>
</comment>
<dbReference type="RefSeq" id="WP_201826141.1">
    <property type="nucleotide sequence ID" value="NZ_JAERRA010000001.1"/>
</dbReference>
<accession>A0A9X0XDF9</accession>
<dbReference type="GO" id="GO:0016757">
    <property type="term" value="F:glycosyltransferase activity"/>
    <property type="evidence" value="ECO:0007669"/>
    <property type="project" value="TreeGrafter"/>
</dbReference>
<dbReference type="InterPro" id="IPR050194">
    <property type="entry name" value="Glycosyltransferase_grp1"/>
</dbReference>
<dbReference type="CDD" id="cd03814">
    <property type="entry name" value="GT4-like"/>
    <property type="match status" value="1"/>
</dbReference>
<evidence type="ECO:0000313" key="2">
    <source>
        <dbReference type="EMBL" id="MBL0720237.1"/>
    </source>
</evidence>
<dbReference type="Proteomes" id="UP000643207">
    <property type="component" value="Unassembled WGS sequence"/>
</dbReference>
<dbReference type="Gene3D" id="3.40.50.2000">
    <property type="entry name" value="Glycogen Phosphorylase B"/>
    <property type="match status" value="2"/>
</dbReference>
<evidence type="ECO:0000259" key="1">
    <source>
        <dbReference type="Pfam" id="PF13439"/>
    </source>
</evidence>
<dbReference type="EMBL" id="JAERRA010000001">
    <property type="protein sequence ID" value="MBL0720237.1"/>
    <property type="molecule type" value="Genomic_DNA"/>
</dbReference>
<sequence length="350" mass="38437">MHLVLVSDAWAPQVNGVVITLVELVQRLRALGHQVTVIEPGDFRTIACPGYPEIRLAWRAGRALRERLDALQPDALHLATEGPLGWAARRHALRRGWAFTTAFHTRFPDILAQALKIPSRWGYALFRRFHAPSAGVMVPTEGMLAILQAHGFAALRPWTHGVDRQLFRPVEGADLGLPRPVWLYVGRVSWEKNLEAFLELDLPGSKVVYGVGPREAALKAAHPEVHWRGIVARAELPAIYSAADAFVFPSRSETFGLVMLEALACGTPVAAYPEAGPLDVIGREPPERSGGVLDTDLRAAALAAARLPREAALARAANFDWDHVTQRFLQHLRPCHAGCVIRHENVADAS</sequence>
<name>A0A9X0XDF9_9BURK</name>
<organism evidence="2 3">
    <name type="scientific">Aquariibacter lacus</name>
    <dbReference type="NCBI Taxonomy" id="2801332"/>
    <lineage>
        <taxon>Bacteria</taxon>
        <taxon>Pseudomonadati</taxon>
        <taxon>Pseudomonadota</taxon>
        <taxon>Betaproteobacteria</taxon>
        <taxon>Burkholderiales</taxon>
        <taxon>Sphaerotilaceae</taxon>
        <taxon>Aquariibacter</taxon>
    </lineage>
</organism>
<reference evidence="2 3" key="1">
    <citation type="submission" date="2021-01" db="EMBL/GenBank/DDBJ databases">
        <title>Piscinibacter sp. Jin2 Genome sequencing and assembly.</title>
        <authorList>
            <person name="Kim I."/>
        </authorList>
    </citation>
    <scope>NUCLEOTIDE SEQUENCE [LARGE SCALE GENOMIC DNA]</scope>
    <source>
        <strain evidence="2 3">Jin2</strain>
    </source>
</reference>
<dbReference type="PANTHER" id="PTHR45947:SF3">
    <property type="entry name" value="SULFOQUINOVOSYL TRANSFERASE SQD2"/>
    <property type="match status" value="1"/>
</dbReference>
<dbReference type="SUPFAM" id="SSF53756">
    <property type="entry name" value="UDP-Glycosyltransferase/glycogen phosphorylase"/>
    <property type="match status" value="1"/>
</dbReference>
<gene>
    <name evidence="2" type="ORF">JI742_10080</name>
</gene>
<feature type="domain" description="Glycosyltransferase subfamily 4-like N-terminal" evidence="1">
    <location>
        <begin position="14"/>
        <end position="165"/>
    </location>
</feature>
<evidence type="ECO:0000313" key="3">
    <source>
        <dbReference type="Proteomes" id="UP000643207"/>
    </source>
</evidence>
<dbReference type="Pfam" id="PF13439">
    <property type="entry name" value="Glyco_transf_4"/>
    <property type="match status" value="1"/>
</dbReference>